<comment type="similarity">
    <text evidence="2">Belongs to the class-V pyridoxal-phosphate-dependent aminotransferase family. NifS/IscS subfamily.</text>
</comment>
<name>A0A8H9HF45_KITAU</name>
<evidence type="ECO:0000313" key="7">
    <source>
        <dbReference type="EMBL" id="GGU61219.1"/>
    </source>
</evidence>
<dbReference type="Pfam" id="PF00266">
    <property type="entry name" value="Aminotran_5"/>
    <property type="match status" value="1"/>
</dbReference>
<dbReference type="EMBL" id="BMUB01000002">
    <property type="protein sequence ID" value="GGU61219.1"/>
    <property type="molecule type" value="Genomic_DNA"/>
</dbReference>
<keyword evidence="4" id="KW-0175">Coiled coil</keyword>
<evidence type="ECO:0000256" key="3">
    <source>
        <dbReference type="ARBA" id="ARBA00050776"/>
    </source>
</evidence>
<feature type="coiled-coil region" evidence="4">
    <location>
        <begin position="247"/>
        <end position="274"/>
    </location>
</feature>
<organism evidence="7 8">
    <name type="scientific">Kitasatospora aureofaciens</name>
    <name type="common">Streptomyces aureofaciens</name>
    <dbReference type="NCBI Taxonomy" id="1894"/>
    <lineage>
        <taxon>Bacteria</taxon>
        <taxon>Bacillati</taxon>
        <taxon>Actinomycetota</taxon>
        <taxon>Actinomycetes</taxon>
        <taxon>Kitasatosporales</taxon>
        <taxon>Streptomycetaceae</taxon>
        <taxon>Kitasatospora</taxon>
    </lineage>
</organism>
<evidence type="ECO:0000256" key="5">
    <source>
        <dbReference type="SAM" id="MobiDB-lite"/>
    </source>
</evidence>
<dbReference type="PANTHER" id="PTHR11601">
    <property type="entry name" value="CYSTEINE DESULFURYLASE FAMILY MEMBER"/>
    <property type="match status" value="1"/>
</dbReference>
<dbReference type="InterPro" id="IPR001455">
    <property type="entry name" value="TusA-like"/>
</dbReference>
<gene>
    <name evidence="7" type="ORF">GCM10010502_09870</name>
</gene>
<evidence type="ECO:0000256" key="2">
    <source>
        <dbReference type="ARBA" id="ARBA00006490"/>
    </source>
</evidence>
<evidence type="ECO:0000313" key="8">
    <source>
        <dbReference type="Proteomes" id="UP000610124"/>
    </source>
</evidence>
<evidence type="ECO:0000256" key="4">
    <source>
        <dbReference type="SAM" id="Coils"/>
    </source>
</evidence>
<dbReference type="PANTHER" id="PTHR11601:SF34">
    <property type="entry name" value="CYSTEINE DESULFURASE"/>
    <property type="match status" value="1"/>
</dbReference>
<feature type="domain" description="UPF0033" evidence="6">
    <location>
        <begin position="480"/>
        <end position="504"/>
    </location>
</feature>
<accession>A0A8H9HF45</accession>
<comment type="cofactor">
    <cofactor evidence="1">
        <name>pyridoxal 5'-phosphate</name>
        <dbReference type="ChEBI" id="CHEBI:597326"/>
    </cofactor>
</comment>
<protein>
    <recommendedName>
        <fullName evidence="6">UPF0033 domain-containing protein</fullName>
    </recommendedName>
</protein>
<dbReference type="Proteomes" id="UP000610124">
    <property type="component" value="Unassembled WGS sequence"/>
</dbReference>
<evidence type="ECO:0000256" key="1">
    <source>
        <dbReference type="ARBA" id="ARBA00001933"/>
    </source>
</evidence>
<dbReference type="SUPFAM" id="SSF64307">
    <property type="entry name" value="SirA-like"/>
    <property type="match status" value="1"/>
</dbReference>
<dbReference type="InterPro" id="IPR015424">
    <property type="entry name" value="PyrdxlP-dep_Trfase"/>
</dbReference>
<feature type="compositionally biased region" description="Basic and acidic residues" evidence="5">
    <location>
        <begin position="393"/>
        <end position="408"/>
    </location>
</feature>
<dbReference type="InterPro" id="IPR000192">
    <property type="entry name" value="Aminotrans_V_dom"/>
</dbReference>
<dbReference type="AlphaFoldDB" id="A0A8H9HF45"/>
<dbReference type="PROSITE" id="PS01148">
    <property type="entry name" value="UPF0033"/>
    <property type="match status" value="1"/>
</dbReference>
<dbReference type="InterPro" id="IPR015422">
    <property type="entry name" value="PyrdxlP-dep_Trfase_small"/>
</dbReference>
<dbReference type="Gene3D" id="3.40.640.10">
    <property type="entry name" value="Type I PLP-dependent aspartate aminotransferase-like (Major domain)"/>
    <property type="match status" value="1"/>
</dbReference>
<feature type="compositionally biased region" description="Basic and acidic residues" evidence="5">
    <location>
        <begin position="439"/>
        <end position="452"/>
    </location>
</feature>
<dbReference type="CDD" id="cd00291">
    <property type="entry name" value="SirA_YedF_YeeD"/>
    <property type="match status" value="1"/>
</dbReference>
<comment type="caution">
    <text evidence="7">The sequence shown here is derived from an EMBL/GenBank/DDBJ whole genome shotgun (WGS) entry which is preliminary data.</text>
</comment>
<feature type="region of interest" description="Disordered" evidence="5">
    <location>
        <begin position="383"/>
        <end position="474"/>
    </location>
</feature>
<dbReference type="InterPro" id="IPR015421">
    <property type="entry name" value="PyrdxlP-dep_Trfase_major"/>
</dbReference>
<dbReference type="Gene3D" id="3.90.1150.10">
    <property type="entry name" value="Aspartate Aminotransferase, domain 1"/>
    <property type="match status" value="1"/>
</dbReference>
<comment type="catalytic activity">
    <reaction evidence="3">
        <text>(sulfur carrier)-H + L-cysteine = (sulfur carrier)-SH + L-alanine</text>
        <dbReference type="Rhea" id="RHEA:43892"/>
        <dbReference type="Rhea" id="RHEA-COMP:14737"/>
        <dbReference type="Rhea" id="RHEA-COMP:14739"/>
        <dbReference type="ChEBI" id="CHEBI:29917"/>
        <dbReference type="ChEBI" id="CHEBI:35235"/>
        <dbReference type="ChEBI" id="CHEBI:57972"/>
        <dbReference type="ChEBI" id="CHEBI:64428"/>
        <dbReference type="EC" id="2.8.1.7"/>
    </reaction>
</comment>
<reference evidence="7" key="1">
    <citation type="journal article" date="2014" name="Int. J. Syst. Evol. Microbiol.">
        <title>Complete genome sequence of Corynebacterium casei LMG S-19264T (=DSM 44701T), isolated from a smear-ripened cheese.</title>
        <authorList>
            <consortium name="US DOE Joint Genome Institute (JGI-PGF)"/>
            <person name="Walter F."/>
            <person name="Albersmeier A."/>
            <person name="Kalinowski J."/>
            <person name="Ruckert C."/>
        </authorList>
    </citation>
    <scope>NUCLEOTIDE SEQUENCE</scope>
    <source>
        <strain evidence="7">JCM 4434</strain>
    </source>
</reference>
<dbReference type="SUPFAM" id="SSF53383">
    <property type="entry name" value="PLP-dependent transferases"/>
    <property type="match status" value="1"/>
</dbReference>
<sequence length="554" mass="56413">MPLNVTVYFDVASTAPLHPVARQALTAALDEGWADPARLYRSGRQARMLLDAARETVAAVLGARADEISFTASGTQAVQLGLLGALAGNRRRGAHLVHSAVEHSSVLHVAERHEAGGGEVSVAPVDRAGRVDPAAFGALLRTDTALAALQSANHEVGTVQPVGEVAALCAGAGVPLLVDAAQSAGRVDVPTGWSLLTASAHKWGGPPGVGVLAVRKGVRYASPLPADEREGGRVPGYVNVPAIVAAAASLRAVRAEAERENARLHALVERIRGRVPQLVPEVEVVGDPVRRLPHIVTFSCLYVDGEVLLTELDRAGFAVSSGSSCTSSTLTPSHVLAAMGVLTEGNVRVSLPYGTAEADVERFLAVLPDLVAGVRAPLGLDLPAPVGAAETTPRAEGRAGAESDERQATDAGGSAGAKSVGAGSERPEASGGVAATPRAEGRAGAESDERQATDAGGSAGAKSVGAGSERPEASGGVTVVDALGKRCPLPVIELAKRIGEVPVGGTIAVLSDDEAARLDVPAWCGMRGQEYAGEAPAADYGGDRGSAYLVLRRS</sequence>
<dbReference type="GO" id="GO:0031071">
    <property type="term" value="F:cysteine desulfurase activity"/>
    <property type="evidence" value="ECO:0007669"/>
    <property type="project" value="UniProtKB-EC"/>
</dbReference>
<evidence type="ECO:0000259" key="6">
    <source>
        <dbReference type="PROSITE" id="PS01148"/>
    </source>
</evidence>
<dbReference type="InterPro" id="IPR036868">
    <property type="entry name" value="TusA-like_sf"/>
</dbReference>
<dbReference type="Gene3D" id="3.30.110.40">
    <property type="entry name" value="TusA-like domain"/>
    <property type="match status" value="1"/>
</dbReference>
<dbReference type="Pfam" id="PF01206">
    <property type="entry name" value="TusA"/>
    <property type="match status" value="1"/>
</dbReference>
<reference evidence="7" key="2">
    <citation type="submission" date="2020-09" db="EMBL/GenBank/DDBJ databases">
        <authorList>
            <person name="Sun Q."/>
            <person name="Ohkuma M."/>
        </authorList>
    </citation>
    <scope>NUCLEOTIDE SEQUENCE</scope>
    <source>
        <strain evidence="7">JCM 4434</strain>
    </source>
</reference>
<proteinExistence type="inferred from homology"/>